<evidence type="ECO:0000256" key="1">
    <source>
        <dbReference type="ARBA" id="ARBA00023002"/>
    </source>
</evidence>
<evidence type="ECO:0000256" key="2">
    <source>
        <dbReference type="ARBA" id="ARBA00023604"/>
    </source>
</evidence>
<dbReference type="AlphaFoldDB" id="A0A6G1IPQ5"/>
<keyword evidence="4" id="KW-1185">Reference proteome</keyword>
<dbReference type="Proteomes" id="UP000799291">
    <property type="component" value="Unassembled WGS sequence"/>
</dbReference>
<organism evidence="3 4">
    <name type="scientific">Lentithecium fluviatile CBS 122367</name>
    <dbReference type="NCBI Taxonomy" id="1168545"/>
    <lineage>
        <taxon>Eukaryota</taxon>
        <taxon>Fungi</taxon>
        <taxon>Dikarya</taxon>
        <taxon>Ascomycota</taxon>
        <taxon>Pezizomycotina</taxon>
        <taxon>Dothideomycetes</taxon>
        <taxon>Pleosporomycetidae</taxon>
        <taxon>Pleosporales</taxon>
        <taxon>Massarineae</taxon>
        <taxon>Lentitheciaceae</taxon>
        <taxon>Lentithecium</taxon>
    </lineage>
</organism>
<protein>
    <submittedName>
        <fullName evidence="3">Uncharacterized protein</fullName>
    </submittedName>
</protein>
<dbReference type="NCBIfam" id="NF041278">
    <property type="entry name" value="CmcJ_NvfI_EfuI"/>
    <property type="match status" value="1"/>
</dbReference>
<gene>
    <name evidence="3" type="ORF">K458DRAFT_313252</name>
</gene>
<dbReference type="EMBL" id="MU005600">
    <property type="protein sequence ID" value="KAF2679859.1"/>
    <property type="molecule type" value="Genomic_DNA"/>
</dbReference>
<dbReference type="OrthoDB" id="412788at2759"/>
<evidence type="ECO:0000313" key="3">
    <source>
        <dbReference type="EMBL" id="KAF2679859.1"/>
    </source>
</evidence>
<dbReference type="InterPro" id="IPR044053">
    <property type="entry name" value="AsaB-like"/>
</dbReference>
<name>A0A6G1IPQ5_9PLEO</name>
<dbReference type="PANTHER" id="PTHR34598:SF3">
    <property type="entry name" value="OXIDOREDUCTASE AN1597"/>
    <property type="match status" value="1"/>
</dbReference>
<reference evidence="3" key="1">
    <citation type="journal article" date="2020" name="Stud. Mycol.">
        <title>101 Dothideomycetes genomes: a test case for predicting lifestyles and emergence of pathogens.</title>
        <authorList>
            <person name="Haridas S."/>
            <person name="Albert R."/>
            <person name="Binder M."/>
            <person name="Bloem J."/>
            <person name="Labutti K."/>
            <person name="Salamov A."/>
            <person name="Andreopoulos B."/>
            <person name="Baker S."/>
            <person name="Barry K."/>
            <person name="Bills G."/>
            <person name="Bluhm B."/>
            <person name="Cannon C."/>
            <person name="Castanera R."/>
            <person name="Culley D."/>
            <person name="Daum C."/>
            <person name="Ezra D."/>
            <person name="Gonzalez J."/>
            <person name="Henrissat B."/>
            <person name="Kuo A."/>
            <person name="Liang C."/>
            <person name="Lipzen A."/>
            <person name="Lutzoni F."/>
            <person name="Magnuson J."/>
            <person name="Mondo S."/>
            <person name="Nolan M."/>
            <person name="Ohm R."/>
            <person name="Pangilinan J."/>
            <person name="Park H.-J."/>
            <person name="Ramirez L."/>
            <person name="Alfaro M."/>
            <person name="Sun H."/>
            <person name="Tritt A."/>
            <person name="Yoshinaga Y."/>
            <person name="Zwiers L.-H."/>
            <person name="Turgeon B."/>
            <person name="Goodwin S."/>
            <person name="Spatafora J."/>
            <person name="Crous P."/>
            <person name="Grigoriev I."/>
        </authorList>
    </citation>
    <scope>NUCLEOTIDE SEQUENCE</scope>
    <source>
        <strain evidence="3">CBS 122367</strain>
    </source>
</reference>
<dbReference type="GO" id="GO:0016491">
    <property type="term" value="F:oxidoreductase activity"/>
    <property type="evidence" value="ECO:0007669"/>
    <property type="project" value="UniProtKB-KW"/>
</dbReference>
<accession>A0A6G1IPQ5</accession>
<keyword evidence="1" id="KW-0560">Oxidoreductase</keyword>
<proteinExistence type="inferred from homology"/>
<sequence length="422" mass="48225">MDSASSPLEPRLEVFFLDSDPADTDRKHKTDDHPLRPWSVYWPPLPGSTLHDWLRVECPVALSWRFDPLQPFDRPWQKWTEEARQRGRACPSAVLPIAPLVPDLGVTAYEAEATGTNTLRLTPSDSGSAKQRDIASLLDEKIQEWGMRSVKARSFNYLAPLHLYAAEKPFHSRLPFLDGLRRTNIIGQAYDSIPVHDISGHESKFTLPESGFEFCRVPVPIFNWDVGVVRDTYLPLMEAWLKDRFKSRMVHIYTYNVSIPTNGEVDNVTSRSSKSRLKLHLPEAASDIENGRYRFIGLVDASSLPNFKKANSDTSMWRPLTGPDQDYPLAVCDYRTVDNRDLVPADVVFPHYCDEGYEIKYNRNHRWFYKREMDSSDVIVFKHYDSSKDEASFCPHSAFHDHTVPEGTPTRASVEIRAIVVG</sequence>
<dbReference type="PANTHER" id="PTHR34598">
    <property type="entry name" value="BLL6449 PROTEIN"/>
    <property type="match status" value="1"/>
</dbReference>
<comment type="similarity">
    <text evidence="2">Belongs to the asaB hydroxylase/desaturase family.</text>
</comment>
<evidence type="ECO:0000313" key="4">
    <source>
        <dbReference type="Proteomes" id="UP000799291"/>
    </source>
</evidence>